<name>A0ACC1Z110_MELAZ</name>
<comment type="caution">
    <text evidence="1">The sequence shown here is derived from an EMBL/GenBank/DDBJ whole genome shotgun (WGS) entry which is preliminary data.</text>
</comment>
<protein>
    <submittedName>
        <fullName evidence="1">F-box protein SKIP22-like</fullName>
    </submittedName>
</protein>
<evidence type="ECO:0000313" key="2">
    <source>
        <dbReference type="Proteomes" id="UP001164539"/>
    </source>
</evidence>
<dbReference type="EMBL" id="CM051394">
    <property type="protein sequence ID" value="KAJ4729309.1"/>
    <property type="molecule type" value="Genomic_DNA"/>
</dbReference>
<reference evidence="1 2" key="1">
    <citation type="journal article" date="2023" name="Science">
        <title>Complex scaffold remodeling in plant triterpene biosynthesis.</title>
        <authorList>
            <person name="De La Pena R."/>
            <person name="Hodgson H."/>
            <person name="Liu J.C."/>
            <person name="Stephenson M.J."/>
            <person name="Martin A.C."/>
            <person name="Owen C."/>
            <person name="Harkess A."/>
            <person name="Leebens-Mack J."/>
            <person name="Jimenez L.E."/>
            <person name="Osbourn A."/>
            <person name="Sattely E.S."/>
        </authorList>
    </citation>
    <scope>NUCLEOTIDE SEQUENCE [LARGE SCALE GENOMIC DNA]</scope>
    <source>
        <strain evidence="2">cv. JPN11</strain>
        <tissue evidence="1">Leaf</tissue>
    </source>
</reference>
<proteinExistence type="predicted"/>
<evidence type="ECO:0000313" key="1">
    <source>
        <dbReference type="EMBL" id="KAJ4729309.1"/>
    </source>
</evidence>
<dbReference type="Proteomes" id="UP001164539">
    <property type="component" value="Chromosome 1"/>
</dbReference>
<gene>
    <name evidence="1" type="ORF">OWV82_002111</name>
</gene>
<organism evidence="1 2">
    <name type="scientific">Melia azedarach</name>
    <name type="common">Chinaberry tree</name>
    <dbReference type="NCBI Taxonomy" id="155640"/>
    <lineage>
        <taxon>Eukaryota</taxon>
        <taxon>Viridiplantae</taxon>
        <taxon>Streptophyta</taxon>
        <taxon>Embryophyta</taxon>
        <taxon>Tracheophyta</taxon>
        <taxon>Spermatophyta</taxon>
        <taxon>Magnoliopsida</taxon>
        <taxon>eudicotyledons</taxon>
        <taxon>Gunneridae</taxon>
        <taxon>Pentapetalae</taxon>
        <taxon>rosids</taxon>
        <taxon>malvids</taxon>
        <taxon>Sapindales</taxon>
        <taxon>Meliaceae</taxon>
        <taxon>Melia</taxon>
    </lineage>
</organism>
<sequence>MSLSLQYFFREGGYDNGGGIPTHRVVLAAVHAVMLDCVHAVMLECGFVGFDTVSGERVDGCDLPVSLMSICYTLPELLNQDVTEFVVLKCQSLGTFVNVYGCVAHVDSDSVVRRLCLNGSEFVAPVVHWKDDHGVFDEMRHRVMVGLALPLKADVYRWHCEQSRKRKRAITEIRNVPLKDPQWFYHYDDSSEDDIFSSDDCDSGCNSADPLAYEPPFVTYI</sequence>
<accession>A0ACC1Z110</accession>
<keyword evidence="2" id="KW-1185">Reference proteome</keyword>